<dbReference type="GO" id="GO:0003676">
    <property type="term" value="F:nucleic acid binding"/>
    <property type="evidence" value="ECO:0007669"/>
    <property type="project" value="InterPro"/>
</dbReference>
<evidence type="ECO:0000256" key="1">
    <source>
        <dbReference type="SAM" id="MobiDB-lite"/>
    </source>
</evidence>
<gene>
    <name evidence="5" type="ORF">HUJ06_023629</name>
</gene>
<feature type="domain" description="U1-type" evidence="4">
    <location>
        <begin position="643"/>
        <end position="677"/>
    </location>
</feature>
<dbReference type="Pfam" id="PF12874">
    <property type="entry name" value="zf-met"/>
    <property type="match status" value="4"/>
</dbReference>
<dbReference type="AlphaFoldDB" id="A0A822XTE3"/>
<feature type="domain" description="U1-type" evidence="4">
    <location>
        <begin position="362"/>
        <end position="396"/>
    </location>
</feature>
<protein>
    <recommendedName>
        <fullName evidence="7">HVA22-like protein a</fullName>
    </recommendedName>
</protein>
<feature type="domain" description="U1-type" evidence="4">
    <location>
        <begin position="273"/>
        <end position="307"/>
    </location>
</feature>
<dbReference type="Gene3D" id="3.30.160.60">
    <property type="entry name" value="Classic Zinc Finger"/>
    <property type="match status" value="5"/>
</dbReference>
<feature type="domain" description="C2H2-type" evidence="3">
    <location>
        <begin position="549"/>
        <end position="573"/>
    </location>
</feature>
<feature type="transmembrane region" description="Helical" evidence="2">
    <location>
        <begin position="46"/>
        <end position="66"/>
    </location>
</feature>
<dbReference type="Pfam" id="PF03134">
    <property type="entry name" value="TB2_DP1_HVA22"/>
    <property type="match status" value="1"/>
</dbReference>
<feature type="compositionally biased region" description="Basic and acidic residues" evidence="1">
    <location>
        <begin position="623"/>
        <end position="639"/>
    </location>
</feature>
<keyword evidence="2" id="KW-0812">Transmembrane</keyword>
<feature type="compositionally biased region" description="Basic and acidic residues" evidence="1">
    <location>
        <begin position="334"/>
        <end position="347"/>
    </location>
</feature>
<sequence>MGFVALLKLVAKIIDLAWPLITLVYPIYSSILAIESNSNAENQKCLTYWVLYPLIILFNSASLKLIEWFPFWPYLKLMAACWLVLPHFNGAARAYKHIVRPWFLMKPQIFCDWFVKRKEDFVPSGSEDFLVAAERYIKENGSKALSKLITRKASKCDNKGSSPRTAQQPHLQKKCQEACNMEPTIVEKVTEAVTTIDNNVAVASEEVKCMDPSFAWTEMVEHTGNQIPMLNGPRIVSTAKHFGSETPHFTGPPETAECVGSQIPVLTGSKKAQKEWTCALCQVSTNSESDLQSHLHGEKHKAKEAELEANKRITKNKATSIPKLKNDGQSMVAPDRDTFSNEPEPKDFGSQIPVLTGSKKVQEVWTCTLNQVSARSNTDLQSHLHGKNHQANVTELEENKSITKNKTTCIPKLKNAGESMVAPKIDTFSNEPGPQNVGSEIPRFTGPPEIAECVESSKRAQGKWTCTLCRVKASSEIDLQSHLHGRNHKAKVSQLEENKSITKDKTVHLQKLKNAGQSMVAPSSEIPQFTGPPEIAECVESSKKAQGKWTCTLCWVKASSEIDLQSHLHGRNHKAMVSQLEENKIITKDKAVYLPKLKNSGQSMVAPSSDTFSNEPGPQNVDKQGEKMAEAKAQKKNEPWMRESALWCDTCKIRCPGESQMISHLLGKKHKAKLNEQAQ</sequence>
<feature type="region of interest" description="Disordered" evidence="1">
    <location>
        <begin position="602"/>
        <end position="639"/>
    </location>
</feature>
<reference evidence="5 6" key="1">
    <citation type="journal article" date="2020" name="Mol. Biol. Evol.">
        <title>Distinct Expression and Methylation Patterns for Genes with Different Fates following a Single Whole-Genome Duplication in Flowering Plants.</title>
        <authorList>
            <person name="Shi T."/>
            <person name="Rahmani R.S."/>
            <person name="Gugger P.F."/>
            <person name="Wang M."/>
            <person name="Li H."/>
            <person name="Zhang Y."/>
            <person name="Li Z."/>
            <person name="Wang Q."/>
            <person name="Van de Peer Y."/>
            <person name="Marchal K."/>
            <person name="Chen J."/>
        </authorList>
    </citation>
    <scope>NUCLEOTIDE SEQUENCE [LARGE SCALE GENOMIC DNA]</scope>
    <source>
        <tissue evidence="5">Leaf</tissue>
    </source>
</reference>
<dbReference type="PANTHER" id="PTHR47487">
    <property type="entry name" value="OS06G0651300 PROTEIN-RELATED"/>
    <property type="match status" value="1"/>
</dbReference>
<keyword evidence="2" id="KW-1133">Transmembrane helix</keyword>
<dbReference type="InterPro" id="IPR036236">
    <property type="entry name" value="Znf_C2H2_sf"/>
</dbReference>
<feature type="domain" description="U1-type" evidence="4">
    <location>
        <begin position="546"/>
        <end position="580"/>
    </location>
</feature>
<evidence type="ECO:0000259" key="3">
    <source>
        <dbReference type="SMART" id="SM00355"/>
    </source>
</evidence>
<feature type="region of interest" description="Disordered" evidence="1">
    <location>
        <begin position="323"/>
        <end position="352"/>
    </location>
</feature>
<feature type="domain" description="C2H2-type" evidence="3">
    <location>
        <begin position="646"/>
        <end position="670"/>
    </location>
</feature>
<evidence type="ECO:0000313" key="5">
    <source>
        <dbReference type="EMBL" id="DAD22166.1"/>
    </source>
</evidence>
<name>A0A822XTE3_NELNU</name>
<dbReference type="PANTHER" id="PTHR47487:SF8">
    <property type="entry name" value="OS08G0270900 PROTEIN"/>
    <property type="match status" value="1"/>
</dbReference>
<proteinExistence type="predicted"/>
<feature type="transmembrane region" description="Helical" evidence="2">
    <location>
        <begin position="16"/>
        <end position="34"/>
    </location>
</feature>
<evidence type="ECO:0000256" key="2">
    <source>
        <dbReference type="SAM" id="Phobius"/>
    </source>
</evidence>
<dbReference type="InterPro" id="IPR004345">
    <property type="entry name" value="TB2_DP1_HVA22"/>
</dbReference>
<feature type="compositionally biased region" description="Polar residues" evidence="1">
    <location>
        <begin position="602"/>
        <end position="617"/>
    </location>
</feature>
<feature type="domain" description="U1-type" evidence="4">
    <location>
        <begin position="461"/>
        <end position="495"/>
    </location>
</feature>
<keyword evidence="2" id="KW-0472">Membrane</keyword>
<comment type="caution">
    <text evidence="5">The sequence shown here is derived from an EMBL/GenBank/DDBJ whole genome shotgun (WGS) entry which is preliminary data.</text>
</comment>
<feature type="domain" description="C2H2-type" evidence="3">
    <location>
        <begin position="464"/>
        <end position="488"/>
    </location>
</feature>
<accession>A0A822XTE3</accession>
<dbReference type="SMART" id="SM00451">
    <property type="entry name" value="ZnF_U1"/>
    <property type="match status" value="5"/>
</dbReference>
<dbReference type="InterPro" id="IPR003604">
    <property type="entry name" value="Matrin/U1-like-C_Znf_C2H2"/>
</dbReference>
<dbReference type="SUPFAM" id="SSF57667">
    <property type="entry name" value="beta-beta-alpha zinc fingers"/>
    <property type="match status" value="4"/>
</dbReference>
<evidence type="ECO:0000313" key="6">
    <source>
        <dbReference type="Proteomes" id="UP000607653"/>
    </source>
</evidence>
<evidence type="ECO:0008006" key="7">
    <source>
        <dbReference type="Google" id="ProtNLM"/>
    </source>
</evidence>
<organism evidence="5 6">
    <name type="scientific">Nelumbo nucifera</name>
    <name type="common">Sacred lotus</name>
    <dbReference type="NCBI Taxonomy" id="4432"/>
    <lineage>
        <taxon>Eukaryota</taxon>
        <taxon>Viridiplantae</taxon>
        <taxon>Streptophyta</taxon>
        <taxon>Embryophyta</taxon>
        <taxon>Tracheophyta</taxon>
        <taxon>Spermatophyta</taxon>
        <taxon>Magnoliopsida</taxon>
        <taxon>Proteales</taxon>
        <taxon>Nelumbonaceae</taxon>
        <taxon>Nelumbo</taxon>
    </lineage>
</organism>
<dbReference type="SMART" id="SM00355">
    <property type="entry name" value="ZnF_C2H2"/>
    <property type="match status" value="4"/>
</dbReference>
<dbReference type="GO" id="GO:0008270">
    <property type="term" value="F:zinc ion binding"/>
    <property type="evidence" value="ECO:0007669"/>
    <property type="project" value="InterPro"/>
</dbReference>
<keyword evidence="6" id="KW-1185">Reference proteome</keyword>
<feature type="domain" description="C2H2-type" evidence="3">
    <location>
        <begin position="276"/>
        <end position="300"/>
    </location>
</feature>
<dbReference type="Proteomes" id="UP000607653">
    <property type="component" value="Unassembled WGS sequence"/>
</dbReference>
<evidence type="ECO:0000259" key="4">
    <source>
        <dbReference type="SMART" id="SM00451"/>
    </source>
</evidence>
<dbReference type="InterPro" id="IPR013087">
    <property type="entry name" value="Znf_C2H2_type"/>
</dbReference>
<dbReference type="EMBL" id="DUZY01000001">
    <property type="protein sequence ID" value="DAD22166.1"/>
    <property type="molecule type" value="Genomic_DNA"/>
</dbReference>